<gene>
    <name evidence="2" type="ORF">Prubr_70260</name>
</gene>
<dbReference type="Proteomes" id="UP000680866">
    <property type="component" value="Chromosome"/>
</dbReference>
<evidence type="ECO:0000256" key="1">
    <source>
        <dbReference type="SAM" id="MobiDB-lite"/>
    </source>
</evidence>
<dbReference type="AlphaFoldDB" id="A0A810NFH3"/>
<evidence type="ECO:0008006" key="4">
    <source>
        <dbReference type="Google" id="ProtNLM"/>
    </source>
</evidence>
<feature type="region of interest" description="Disordered" evidence="1">
    <location>
        <begin position="1"/>
        <end position="54"/>
    </location>
</feature>
<protein>
    <recommendedName>
        <fullName evidence="4">DUF2726 domain-containing protein</fullName>
    </recommendedName>
</protein>
<reference evidence="2" key="1">
    <citation type="submission" date="2020-08" db="EMBL/GenBank/DDBJ databases">
        <title>Whole genome shotgun sequence of Polymorphospora rubra NBRC 101157.</title>
        <authorList>
            <person name="Komaki H."/>
            <person name="Tamura T."/>
        </authorList>
    </citation>
    <scope>NUCLEOTIDE SEQUENCE</scope>
    <source>
        <strain evidence="2">NBRC 101157</strain>
    </source>
</reference>
<sequence>MGAGRRPPGAPPPAQRSDEDRGQMVKSADATQTRPVPVTRRADESPVGADSFERGGHLVHVDRRLSTVLHRRPAGITGNQWSSALRTRLDYVVHEAGDGPALAGIRFEDPGRREADASRADRMTGTVCAAAGLGLVRFESAALLPVARRVVEYVLDARAFHRATAEPAGDTSDGLPGFRDILGRLPDGRTGHVNDLGALARAAAVEAYASRQLTDPIIRDLHVRWTDGPAEGWAWVEVRPGRSVFERVRVWQHDFSCGVDPARFAADLAVLAVGERLKQLPTVEPELSARSDLARELAALHRRSGDLAEPFAFAHVTFD</sequence>
<dbReference type="EMBL" id="AP023359">
    <property type="protein sequence ID" value="BCJ70005.1"/>
    <property type="molecule type" value="Genomic_DNA"/>
</dbReference>
<dbReference type="KEGG" id="pry:Prubr_70260"/>
<accession>A0A810NFH3</accession>
<name>A0A810NFH3_9ACTN</name>
<organism evidence="2 3">
    <name type="scientific">Polymorphospora rubra</name>
    <dbReference type="NCBI Taxonomy" id="338584"/>
    <lineage>
        <taxon>Bacteria</taxon>
        <taxon>Bacillati</taxon>
        <taxon>Actinomycetota</taxon>
        <taxon>Actinomycetes</taxon>
        <taxon>Micromonosporales</taxon>
        <taxon>Micromonosporaceae</taxon>
        <taxon>Polymorphospora</taxon>
    </lineage>
</organism>
<keyword evidence="3" id="KW-1185">Reference proteome</keyword>
<proteinExistence type="predicted"/>
<evidence type="ECO:0000313" key="2">
    <source>
        <dbReference type="EMBL" id="BCJ70005.1"/>
    </source>
</evidence>
<evidence type="ECO:0000313" key="3">
    <source>
        <dbReference type="Proteomes" id="UP000680866"/>
    </source>
</evidence>